<dbReference type="InterPro" id="IPR020353">
    <property type="entry name" value="Toxin_YafO"/>
</dbReference>
<proteinExistence type="predicted"/>
<dbReference type="RefSeq" id="WP_048666207.1">
    <property type="nucleotide sequence ID" value="NZ_AP025478.1"/>
</dbReference>
<comment type="caution">
    <text evidence="1">The sequence shown here is derived from an EMBL/GenBank/DDBJ whole genome shotgun (WGS) entry which is preliminary data.</text>
</comment>
<accession>A0A822MRW2</accession>
<dbReference type="AlphaFoldDB" id="A0A822MRW2"/>
<dbReference type="EMBL" id="CCJV01000039">
    <property type="protein sequence ID" value="CDS98614.1"/>
    <property type="molecule type" value="Genomic_DNA"/>
</dbReference>
<dbReference type="Proteomes" id="UP000049495">
    <property type="component" value="Unassembled WGS sequence"/>
</dbReference>
<evidence type="ECO:0000313" key="2">
    <source>
        <dbReference type="Proteomes" id="UP000049495"/>
    </source>
</evidence>
<evidence type="ECO:0000313" key="1">
    <source>
        <dbReference type="EMBL" id="CDS98614.1"/>
    </source>
</evidence>
<protein>
    <submittedName>
        <fullName evidence="1">Uncharacterized protein</fullName>
    </submittedName>
</protein>
<organism evidence="1 2">
    <name type="scientific">Vibrio crassostreae</name>
    <dbReference type="NCBI Taxonomy" id="246167"/>
    <lineage>
        <taxon>Bacteria</taxon>
        <taxon>Pseudomonadati</taxon>
        <taxon>Pseudomonadota</taxon>
        <taxon>Gammaproteobacteria</taxon>
        <taxon>Vibrionales</taxon>
        <taxon>Vibrionaceae</taxon>
        <taxon>Vibrio</taxon>
    </lineage>
</organism>
<dbReference type="Pfam" id="PF13957">
    <property type="entry name" value="YafO_toxin"/>
    <property type="match status" value="1"/>
</dbReference>
<reference evidence="2" key="1">
    <citation type="submission" date="2014-06" db="EMBL/GenBank/DDBJ databases">
        <authorList>
            <person name="Le Roux Frederique"/>
        </authorList>
    </citation>
    <scope>NUCLEOTIDE SEQUENCE [LARGE SCALE GENOMIC DNA]</scope>
    <source>
        <strain evidence="2">J5-5</strain>
    </source>
</reference>
<sequence length="147" mass="16611">MHQISFSPRFEKEVESLGHSLDAVKVHLELHLDAIGTGEMPVPYLGKTDAFHFPQAVVDADLSKIHVFDPTCTNFTKADQDSWKSATNLRGRTSDTYLVYTKDYFNEHHCYFVGMISPAHTKCDVRKSGMSWFGPLVDEANKFNGIQ</sequence>
<name>A0A822MRW2_9VIBR</name>
<gene>
    <name evidence="1" type="ORF">VCR5J5_1330022</name>
</gene>
<dbReference type="GeneID" id="93903388"/>